<proteinExistence type="predicted"/>
<reference evidence="1 2" key="1">
    <citation type="submission" date="2024-01" db="EMBL/GenBank/DDBJ databases">
        <title>Genome assemblies of Stephania.</title>
        <authorList>
            <person name="Yang L."/>
        </authorList>
    </citation>
    <scope>NUCLEOTIDE SEQUENCE [LARGE SCALE GENOMIC DNA]</scope>
    <source>
        <strain evidence="1">YNDBR</strain>
        <tissue evidence="1">Leaf</tissue>
    </source>
</reference>
<accession>A0AAP0JYS5</accession>
<gene>
    <name evidence="1" type="ORF">Syun_011704</name>
</gene>
<name>A0AAP0JYS5_9MAGN</name>
<evidence type="ECO:0000313" key="2">
    <source>
        <dbReference type="Proteomes" id="UP001420932"/>
    </source>
</evidence>
<sequence>MYVIGEFIDERGPLEEYHFMAIKTEPYHMYLLSDLPELLLRTKFEHLDKILSIDQNIHYNHKTIHN</sequence>
<dbReference type="Proteomes" id="UP001420932">
    <property type="component" value="Unassembled WGS sequence"/>
</dbReference>
<keyword evidence="2" id="KW-1185">Reference proteome</keyword>
<dbReference type="AlphaFoldDB" id="A0AAP0JYS5"/>
<comment type="caution">
    <text evidence="1">The sequence shown here is derived from an EMBL/GenBank/DDBJ whole genome shotgun (WGS) entry which is preliminary data.</text>
</comment>
<dbReference type="EMBL" id="JBBNAF010000005">
    <property type="protein sequence ID" value="KAK9142304.1"/>
    <property type="molecule type" value="Genomic_DNA"/>
</dbReference>
<organism evidence="1 2">
    <name type="scientific">Stephania yunnanensis</name>
    <dbReference type="NCBI Taxonomy" id="152371"/>
    <lineage>
        <taxon>Eukaryota</taxon>
        <taxon>Viridiplantae</taxon>
        <taxon>Streptophyta</taxon>
        <taxon>Embryophyta</taxon>
        <taxon>Tracheophyta</taxon>
        <taxon>Spermatophyta</taxon>
        <taxon>Magnoliopsida</taxon>
        <taxon>Ranunculales</taxon>
        <taxon>Menispermaceae</taxon>
        <taxon>Menispermoideae</taxon>
        <taxon>Cissampelideae</taxon>
        <taxon>Stephania</taxon>
    </lineage>
</organism>
<protein>
    <submittedName>
        <fullName evidence="1">Uncharacterized protein</fullName>
    </submittedName>
</protein>
<evidence type="ECO:0000313" key="1">
    <source>
        <dbReference type="EMBL" id="KAK9142304.1"/>
    </source>
</evidence>